<reference evidence="3" key="1">
    <citation type="journal article" date="2021" name="Nat. Commun.">
        <title>Genetic determinants of endophytism in the Arabidopsis root mycobiome.</title>
        <authorList>
            <person name="Mesny F."/>
            <person name="Miyauchi S."/>
            <person name="Thiergart T."/>
            <person name="Pickel B."/>
            <person name="Atanasova L."/>
            <person name="Karlsson M."/>
            <person name="Huettel B."/>
            <person name="Barry K.W."/>
            <person name="Haridas S."/>
            <person name="Chen C."/>
            <person name="Bauer D."/>
            <person name="Andreopoulos W."/>
            <person name="Pangilinan J."/>
            <person name="LaButti K."/>
            <person name="Riley R."/>
            <person name="Lipzen A."/>
            <person name="Clum A."/>
            <person name="Drula E."/>
            <person name="Henrissat B."/>
            <person name="Kohler A."/>
            <person name="Grigoriev I.V."/>
            <person name="Martin F.M."/>
            <person name="Hacquard S."/>
        </authorList>
    </citation>
    <scope>NUCLEOTIDE SEQUENCE</scope>
    <source>
        <strain evidence="3">MPI-CAGE-CH-0243</strain>
    </source>
</reference>
<dbReference type="CDD" id="cd06141">
    <property type="entry name" value="WRN_exo"/>
    <property type="match status" value="1"/>
</dbReference>
<protein>
    <submittedName>
        <fullName evidence="3">Ribonuclease H-like domain-containing protein</fullName>
    </submittedName>
</protein>
<dbReference type="PANTHER" id="PTHR47765">
    <property type="entry name" value="3'-5' EXONUCLEASE DOMAIN-CONTAINING PROTEIN"/>
    <property type="match status" value="1"/>
</dbReference>
<evidence type="ECO:0000259" key="2">
    <source>
        <dbReference type="SMART" id="SM00474"/>
    </source>
</evidence>
<dbReference type="GO" id="GO:0008408">
    <property type="term" value="F:3'-5' exonuclease activity"/>
    <property type="evidence" value="ECO:0007669"/>
    <property type="project" value="InterPro"/>
</dbReference>
<dbReference type="InterPro" id="IPR012337">
    <property type="entry name" value="RNaseH-like_sf"/>
</dbReference>
<dbReference type="OrthoDB" id="1920326at2759"/>
<dbReference type="AlphaFoldDB" id="A0A9P9IV54"/>
<name>A0A9P9IV54_9PLEO</name>
<feature type="region of interest" description="Disordered" evidence="1">
    <location>
        <begin position="11"/>
        <end position="32"/>
    </location>
</feature>
<proteinExistence type="predicted"/>
<dbReference type="Pfam" id="PF01612">
    <property type="entry name" value="DNA_pol_A_exo1"/>
    <property type="match status" value="1"/>
</dbReference>
<feature type="region of interest" description="Disordered" evidence="1">
    <location>
        <begin position="290"/>
        <end position="322"/>
    </location>
</feature>
<accession>A0A9P9IV54</accession>
<dbReference type="InterPro" id="IPR036397">
    <property type="entry name" value="RNaseH_sf"/>
</dbReference>
<dbReference type="SMART" id="SM00474">
    <property type="entry name" value="35EXOc"/>
    <property type="match status" value="1"/>
</dbReference>
<feature type="domain" description="3'-5' exonuclease" evidence="2">
    <location>
        <begin position="82"/>
        <end position="283"/>
    </location>
</feature>
<feature type="compositionally biased region" description="Basic and acidic residues" evidence="1">
    <location>
        <begin position="17"/>
        <end position="32"/>
    </location>
</feature>
<dbReference type="InterPro" id="IPR002562">
    <property type="entry name" value="3'-5'_exonuclease_dom"/>
</dbReference>
<dbReference type="GO" id="GO:0003676">
    <property type="term" value="F:nucleic acid binding"/>
    <property type="evidence" value="ECO:0007669"/>
    <property type="project" value="InterPro"/>
</dbReference>
<dbReference type="InterPro" id="IPR052408">
    <property type="entry name" value="Exonuclease_MUT-7-like"/>
</dbReference>
<sequence length="617" mass="68839">MAQTQEIIAVAQNISENSDKDGSSKATDDETDIDKDIVDEVEEHIPLDFQIPPETLRAAMQALPNSAGSFWSQTLYRGPENQMILVHYSTTTELSERVAKYFLEEKVLGFDIEWKPQQRNSSIKDNVSLIQIACEDRIALFHIAQHMGTTSEELLPPSLKTIIESPDILKVGVAIKSDFSRIRKFMGINPRGVFEISRLHNQVEHFGTAQEISWKLTSLATQVQQHLLLPLFKGRTSNDPEDDEQSVRVSDWSLPLRKDQMEYAASDAYAGFRLFDTLEAKRKTLKPIPARPLVCDSDDGSRPRSKHSKPAAKVAVENPDMEEVQQAGDDVLEGMKQGQEQDVGSEEDAYATAAEELTDGEEADSESTSSGADSDPDADYVPTSRELRQLSLNLDLPVRPPHSTQQRPRRLGRLGPAMLTPSDMPVSISKVEYPKLPSFSSDEGHSSDSSDAFDPPIQRPKQQHSPKKATSLGSSFEEQVNTDPEDPEGRITFPNSQISQSNSDPYQLASTWASTYLKDTIPAPSFSRSSPPSRIRATLSPLRAYHMWHHQKLPLERIAELLREPPLALSTVCGYIVKATSMEKLEYENAAMKEVLKSLPVGLRRGRGRWMNTEMGD</sequence>
<organism evidence="3 4">
    <name type="scientific">Dendryphion nanum</name>
    <dbReference type="NCBI Taxonomy" id="256645"/>
    <lineage>
        <taxon>Eukaryota</taxon>
        <taxon>Fungi</taxon>
        <taxon>Dikarya</taxon>
        <taxon>Ascomycota</taxon>
        <taxon>Pezizomycotina</taxon>
        <taxon>Dothideomycetes</taxon>
        <taxon>Pleosporomycetidae</taxon>
        <taxon>Pleosporales</taxon>
        <taxon>Torulaceae</taxon>
        <taxon>Dendryphion</taxon>
    </lineage>
</organism>
<feature type="compositionally biased region" description="Polar residues" evidence="1">
    <location>
        <begin position="493"/>
        <end position="504"/>
    </location>
</feature>
<dbReference type="EMBL" id="JAGMWT010000003">
    <property type="protein sequence ID" value="KAH7131944.1"/>
    <property type="molecule type" value="Genomic_DNA"/>
</dbReference>
<gene>
    <name evidence="3" type="ORF">B0J11DRAFT_427708</name>
</gene>
<dbReference type="Proteomes" id="UP000700596">
    <property type="component" value="Unassembled WGS sequence"/>
</dbReference>
<comment type="caution">
    <text evidence="3">The sequence shown here is derived from an EMBL/GenBank/DDBJ whole genome shotgun (WGS) entry which is preliminary data.</text>
</comment>
<dbReference type="PANTHER" id="PTHR47765:SF2">
    <property type="entry name" value="EXONUCLEASE MUT-7 HOMOLOG"/>
    <property type="match status" value="1"/>
</dbReference>
<feature type="compositionally biased region" description="Acidic residues" evidence="1">
    <location>
        <begin position="356"/>
        <end position="365"/>
    </location>
</feature>
<dbReference type="Gene3D" id="3.30.420.10">
    <property type="entry name" value="Ribonuclease H-like superfamily/Ribonuclease H"/>
    <property type="match status" value="1"/>
</dbReference>
<keyword evidence="4" id="KW-1185">Reference proteome</keyword>
<feature type="region of interest" description="Disordered" evidence="1">
    <location>
        <begin position="336"/>
        <end position="504"/>
    </location>
</feature>
<evidence type="ECO:0000313" key="3">
    <source>
        <dbReference type="EMBL" id="KAH7131944.1"/>
    </source>
</evidence>
<evidence type="ECO:0000313" key="4">
    <source>
        <dbReference type="Proteomes" id="UP000700596"/>
    </source>
</evidence>
<dbReference type="SUPFAM" id="SSF53098">
    <property type="entry name" value="Ribonuclease H-like"/>
    <property type="match status" value="1"/>
</dbReference>
<feature type="compositionally biased region" description="Polar residues" evidence="1">
    <location>
        <begin position="471"/>
        <end position="482"/>
    </location>
</feature>
<dbReference type="GO" id="GO:0006139">
    <property type="term" value="P:nucleobase-containing compound metabolic process"/>
    <property type="evidence" value="ECO:0007669"/>
    <property type="project" value="InterPro"/>
</dbReference>
<evidence type="ECO:0000256" key="1">
    <source>
        <dbReference type="SAM" id="MobiDB-lite"/>
    </source>
</evidence>